<gene>
    <name evidence="1" type="ORF">TPA0910_30290</name>
</gene>
<organism evidence="1 2">
    <name type="scientific">Streptomyces hygroscopicus</name>
    <dbReference type="NCBI Taxonomy" id="1912"/>
    <lineage>
        <taxon>Bacteria</taxon>
        <taxon>Bacillati</taxon>
        <taxon>Actinomycetota</taxon>
        <taxon>Actinomycetes</taxon>
        <taxon>Kitasatosporales</taxon>
        <taxon>Streptomycetaceae</taxon>
        <taxon>Streptomyces</taxon>
        <taxon>Streptomyces violaceusniger group</taxon>
    </lineage>
</organism>
<dbReference type="EMBL" id="BNEK01000003">
    <property type="protein sequence ID" value="GHJ28596.1"/>
    <property type="molecule type" value="Genomic_DNA"/>
</dbReference>
<dbReference type="RefSeq" id="WP_236257162.1">
    <property type="nucleotide sequence ID" value="NZ_BNEK01000003.1"/>
</dbReference>
<evidence type="ECO:0000313" key="1">
    <source>
        <dbReference type="EMBL" id="GHJ28596.1"/>
    </source>
</evidence>
<accession>A0ABQ3U035</accession>
<evidence type="ECO:0000313" key="2">
    <source>
        <dbReference type="Proteomes" id="UP001054854"/>
    </source>
</evidence>
<protein>
    <submittedName>
        <fullName evidence="1">Uncharacterized protein</fullName>
    </submittedName>
</protein>
<reference evidence="1" key="1">
    <citation type="submission" date="2024-05" db="EMBL/GenBank/DDBJ databases">
        <title>Whole genome shotgun sequence of Streptomyces hygroscopicus NBRC 113678.</title>
        <authorList>
            <person name="Komaki H."/>
            <person name="Tamura T."/>
        </authorList>
    </citation>
    <scope>NUCLEOTIDE SEQUENCE</scope>
    <source>
        <strain evidence="1">N11-34</strain>
    </source>
</reference>
<keyword evidence="2" id="KW-1185">Reference proteome</keyword>
<proteinExistence type="predicted"/>
<sequence>MTTTNTIAALPDHNLLSDPLWQRLFHAYRHVITPLRYAGWVTDLETCGGQYHVRADLDDGTELIIASTDGLPADPAEVNGWHALRQHTQNPDRHTVLYDSTPNGPQRHHGNSLIPLFARIDGIDAPRRAPRLIVSATHTSPYGANHNQTAGIEGPATAVARFSEWSKRLTDHEGYRRVWQRSERDGYPLALFESAGHITTVRVTASDG</sequence>
<dbReference type="Proteomes" id="UP001054854">
    <property type="component" value="Unassembled WGS sequence"/>
</dbReference>
<name>A0ABQ3U035_STRHY</name>
<comment type="caution">
    <text evidence="1">The sequence shown here is derived from an EMBL/GenBank/DDBJ whole genome shotgun (WGS) entry which is preliminary data.</text>
</comment>